<keyword evidence="5" id="KW-1185">Reference proteome</keyword>
<dbReference type="OrthoDB" id="3268346at2"/>
<proteinExistence type="predicted"/>
<protein>
    <submittedName>
        <fullName evidence="4">DUF4232 domain-containing protein</fullName>
    </submittedName>
</protein>
<evidence type="ECO:0000256" key="1">
    <source>
        <dbReference type="SAM" id="MobiDB-lite"/>
    </source>
</evidence>
<keyword evidence="2" id="KW-0732">Signal</keyword>
<feature type="region of interest" description="Disordered" evidence="1">
    <location>
        <begin position="94"/>
        <end position="120"/>
    </location>
</feature>
<accession>A0A3M2KXV1</accession>
<evidence type="ECO:0000313" key="5">
    <source>
        <dbReference type="Proteomes" id="UP000279275"/>
    </source>
</evidence>
<dbReference type="InterPro" id="IPR025326">
    <property type="entry name" value="DUF4232"/>
</dbReference>
<evidence type="ECO:0000313" key="4">
    <source>
        <dbReference type="EMBL" id="RMI30347.1"/>
    </source>
</evidence>
<comment type="caution">
    <text evidence="4">The sequence shown here is derived from an EMBL/GenBank/DDBJ whole genome shotgun (WGS) entry which is preliminary data.</text>
</comment>
<dbReference type="RefSeq" id="WP_147471666.1">
    <property type="nucleotide sequence ID" value="NZ_RFFH01000010.1"/>
</dbReference>
<name>A0A3M2KXV1_9NOCA</name>
<sequence length="194" mass="19774">MRLRDAAAWLLIPAAIAVAACAGPAAKSAAPITGRPTPDSTLPAGSNILSSAAVAPECTTSDLSATLGRADTDGDTTTLQLVFTDSGSRTCTMQGFPGVSYADGPDGDPVGPPADRDGATAPQVTLTPGGFAQSRLRVVDYSSVPADECDPVDVTGLRIYPPDDARTMFVTLRNQQTCSGKVILLGIGSIQPRG</sequence>
<reference evidence="4 5" key="1">
    <citation type="submission" date="2018-10" db="EMBL/GenBank/DDBJ databases">
        <title>Isolation from cow dung.</title>
        <authorList>
            <person name="Ling L."/>
        </authorList>
    </citation>
    <scope>NUCLEOTIDE SEQUENCE [LARGE SCALE GENOMIC DNA]</scope>
    <source>
        <strain evidence="4 5">NEAU-LL90</strain>
    </source>
</reference>
<feature type="signal peptide" evidence="2">
    <location>
        <begin position="1"/>
        <end position="22"/>
    </location>
</feature>
<dbReference type="Proteomes" id="UP000279275">
    <property type="component" value="Unassembled WGS sequence"/>
</dbReference>
<feature type="chain" id="PRO_5038946376" evidence="2">
    <location>
        <begin position="23"/>
        <end position="194"/>
    </location>
</feature>
<evidence type="ECO:0000259" key="3">
    <source>
        <dbReference type="Pfam" id="PF14016"/>
    </source>
</evidence>
<gene>
    <name evidence="4" type="ORF">EBN03_22135</name>
</gene>
<dbReference type="EMBL" id="RFFH01000010">
    <property type="protein sequence ID" value="RMI30347.1"/>
    <property type="molecule type" value="Genomic_DNA"/>
</dbReference>
<dbReference type="PROSITE" id="PS51257">
    <property type="entry name" value="PROKAR_LIPOPROTEIN"/>
    <property type="match status" value="1"/>
</dbReference>
<dbReference type="Pfam" id="PF14016">
    <property type="entry name" value="DUF4232"/>
    <property type="match status" value="1"/>
</dbReference>
<evidence type="ECO:0000256" key="2">
    <source>
        <dbReference type="SAM" id="SignalP"/>
    </source>
</evidence>
<dbReference type="AlphaFoldDB" id="A0A3M2KXV1"/>
<organism evidence="4 5">
    <name type="scientific">Nocardia stercoris</name>
    <dbReference type="NCBI Taxonomy" id="2483361"/>
    <lineage>
        <taxon>Bacteria</taxon>
        <taxon>Bacillati</taxon>
        <taxon>Actinomycetota</taxon>
        <taxon>Actinomycetes</taxon>
        <taxon>Mycobacteriales</taxon>
        <taxon>Nocardiaceae</taxon>
        <taxon>Nocardia</taxon>
    </lineage>
</organism>
<feature type="domain" description="DUF4232" evidence="3">
    <location>
        <begin position="58"/>
        <end position="179"/>
    </location>
</feature>